<keyword evidence="4" id="KW-0560">Oxidoreductase</keyword>
<dbReference type="InterPro" id="IPR050446">
    <property type="entry name" value="FAD-oxidoreductase/Apoptosis"/>
</dbReference>
<protein>
    <submittedName>
        <fullName evidence="8">NAD(P)/FAD-dependent oxidoreductase</fullName>
    </submittedName>
</protein>
<keyword evidence="2" id="KW-0285">Flavoprotein</keyword>
<dbReference type="SUPFAM" id="SSF51905">
    <property type="entry name" value="FAD/NAD(P)-binding domain"/>
    <property type="match status" value="2"/>
</dbReference>
<evidence type="ECO:0000256" key="2">
    <source>
        <dbReference type="ARBA" id="ARBA00022630"/>
    </source>
</evidence>
<dbReference type="EMBL" id="JBHTIW010000008">
    <property type="protein sequence ID" value="MFD0920705.1"/>
    <property type="molecule type" value="Genomic_DNA"/>
</dbReference>
<dbReference type="PRINTS" id="PR00411">
    <property type="entry name" value="PNDRDTASEI"/>
</dbReference>
<dbReference type="PANTHER" id="PTHR43557">
    <property type="entry name" value="APOPTOSIS-INDUCING FACTOR 1"/>
    <property type="match status" value="1"/>
</dbReference>
<proteinExistence type="predicted"/>
<comment type="caution">
    <text evidence="8">The sequence shown here is derived from an EMBL/GenBank/DDBJ whole genome shotgun (WGS) entry which is preliminary data.</text>
</comment>
<evidence type="ECO:0000259" key="6">
    <source>
        <dbReference type="Pfam" id="PF07992"/>
    </source>
</evidence>
<evidence type="ECO:0000313" key="9">
    <source>
        <dbReference type="Proteomes" id="UP001597018"/>
    </source>
</evidence>
<dbReference type="Gene3D" id="3.30.390.30">
    <property type="match status" value="1"/>
</dbReference>
<organism evidence="8 9">
    <name type="scientific">Saccharopolyspora rosea</name>
    <dbReference type="NCBI Taxonomy" id="524884"/>
    <lineage>
        <taxon>Bacteria</taxon>
        <taxon>Bacillati</taxon>
        <taxon>Actinomycetota</taxon>
        <taxon>Actinomycetes</taxon>
        <taxon>Pseudonocardiales</taxon>
        <taxon>Pseudonocardiaceae</taxon>
        <taxon>Saccharopolyspora</taxon>
    </lineage>
</organism>
<feature type="region of interest" description="Disordered" evidence="5">
    <location>
        <begin position="386"/>
        <end position="405"/>
    </location>
</feature>
<feature type="domain" description="Reductase C-terminal" evidence="7">
    <location>
        <begin position="318"/>
        <end position="401"/>
    </location>
</feature>
<name>A0ABW3FV04_9PSEU</name>
<gene>
    <name evidence="8" type="ORF">ACFQ16_13200</name>
</gene>
<sequence length="405" mass="42846">MATVVIAGAGQAGYQTAAGLRQDGFDGRVVLVGDEPGLPYQRPPLSKTYLSGHVTADGVRLRGQEFFADNGIELVTGHRITGIDRAARRVRLDSGDVDYDHLVLALGACNRPLPVPGADLPGVVGLRTVAEADVLRDRLSSARDVVVVGAGFIGLEFASVARDAGVAVTVVEAKPRVLSRVVSEPTSEFFARLHSSRGVRLLLGTGVARVLGEERATGVETTDGSRIEADLVVVAIGVRPNTDLAEQAGLAVDDGVVVDEHLRTCDPAISAIGDCARFPTPHADAPVRLESVQNAIDQARCVSASLTGNARAYAAVPWFWSDQGSAKLQIAGLTTGHDRTIVRGDVDEGRFSVFCYRGKRLLGAESVSRAADHMAVRRLLTAEAPLDPEQAADPSFDLKSYSRGR</sequence>
<dbReference type="Pfam" id="PF07992">
    <property type="entry name" value="Pyr_redox_2"/>
    <property type="match status" value="1"/>
</dbReference>
<dbReference type="RefSeq" id="WP_345600248.1">
    <property type="nucleotide sequence ID" value="NZ_BAABLT010000006.1"/>
</dbReference>
<accession>A0ABW3FV04</accession>
<dbReference type="InterPro" id="IPR028202">
    <property type="entry name" value="Reductase_C"/>
</dbReference>
<dbReference type="Gene3D" id="3.50.50.60">
    <property type="entry name" value="FAD/NAD(P)-binding domain"/>
    <property type="match status" value="2"/>
</dbReference>
<comment type="cofactor">
    <cofactor evidence="1">
        <name>FAD</name>
        <dbReference type="ChEBI" id="CHEBI:57692"/>
    </cofactor>
</comment>
<dbReference type="Proteomes" id="UP001597018">
    <property type="component" value="Unassembled WGS sequence"/>
</dbReference>
<dbReference type="InterPro" id="IPR023753">
    <property type="entry name" value="FAD/NAD-binding_dom"/>
</dbReference>
<feature type="domain" description="FAD/NAD(P)-binding" evidence="6">
    <location>
        <begin position="3"/>
        <end position="299"/>
    </location>
</feature>
<keyword evidence="3" id="KW-0274">FAD</keyword>
<evidence type="ECO:0000256" key="1">
    <source>
        <dbReference type="ARBA" id="ARBA00001974"/>
    </source>
</evidence>
<keyword evidence="9" id="KW-1185">Reference proteome</keyword>
<dbReference type="Pfam" id="PF14759">
    <property type="entry name" value="Reductase_C"/>
    <property type="match status" value="1"/>
</dbReference>
<dbReference type="PANTHER" id="PTHR43557:SF2">
    <property type="entry name" value="RIESKE DOMAIN-CONTAINING PROTEIN-RELATED"/>
    <property type="match status" value="1"/>
</dbReference>
<dbReference type="InterPro" id="IPR016156">
    <property type="entry name" value="FAD/NAD-linked_Rdtase_dimer_sf"/>
</dbReference>
<dbReference type="PRINTS" id="PR00368">
    <property type="entry name" value="FADPNR"/>
</dbReference>
<evidence type="ECO:0000256" key="5">
    <source>
        <dbReference type="SAM" id="MobiDB-lite"/>
    </source>
</evidence>
<reference evidence="9" key="1">
    <citation type="journal article" date="2019" name="Int. J. Syst. Evol. Microbiol.">
        <title>The Global Catalogue of Microorganisms (GCM) 10K type strain sequencing project: providing services to taxonomists for standard genome sequencing and annotation.</title>
        <authorList>
            <consortium name="The Broad Institute Genomics Platform"/>
            <consortium name="The Broad Institute Genome Sequencing Center for Infectious Disease"/>
            <person name="Wu L."/>
            <person name="Ma J."/>
        </authorList>
    </citation>
    <scope>NUCLEOTIDE SEQUENCE [LARGE SCALE GENOMIC DNA]</scope>
    <source>
        <strain evidence="9">CCUG 56401</strain>
    </source>
</reference>
<evidence type="ECO:0000313" key="8">
    <source>
        <dbReference type="EMBL" id="MFD0920705.1"/>
    </source>
</evidence>
<evidence type="ECO:0000259" key="7">
    <source>
        <dbReference type="Pfam" id="PF14759"/>
    </source>
</evidence>
<dbReference type="InterPro" id="IPR036188">
    <property type="entry name" value="FAD/NAD-bd_sf"/>
</dbReference>
<dbReference type="SUPFAM" id="SSF55424">
    <property type="entry name" value="FAD/NAD-linked reductases, dimerisation (C-terminal) domain"/>
    <property type="match status" value="1"/>
</dbReference>
<evidence type="ECO:0000256" key="3">
    <source>
        <dbReference type="ARBA" id="ARBA00022827"/>
    </source>
</evidence>
<evidence type="ECO:0000256" key="4">
    <source>
        <dbReference type="ARBA" id="ARBA00023002"/>
    </source>
</evidence>